<reference evidence="2" key="1">
    <citation type="journal article" date="2014" name="Front. Microbiol.">
        <title>High frequency of phylogenetically diverse reductive dehalogenase-homologous genes in deep subseafloor sedimentary metagenomes.</title>
        <authorList>
            <person name="Kawai M."/>
            <person name="Futagami T."/>
            <person name="Toyoda A."/>
            <person name="Takaki Y."/>
            <person name="Nishi S."/>
            <person name="Hori S."/>
            <person name="Arai W."/>
            <person name="Tsubouchi T."/>
            <person name="Morono Y."/>
            <person name="Uchiyama I."/>
            <person name="Ito T."/>
            <person name="Fujiyama A."/>
            <person name="Inagaki F."/>
            <person name="Takami H."/>
        </authorList>
    </citation>
    <scope>NUCLEOTIDE SEQUENCE</scope>
    <source>
        <strain evidence="2">Expedition CK06-06</strain>
    </source>
</reference>
<gene>
    <name evidence="2" type="ORF">S12H4_38156</name>
</gene>
<dbReference type="InterPro" id="IPR001763">
    <property type="entry name" value="Rhodanese-like_dom"/>
</dbReference>
<dbReference type="PROSITE" id="PS50206">
    <property type="entry name" value="RHODANESE_3"/>
    <property type="match status" value="1"/>
</dbReference>
<dbReference type="SMART" id="SM00450">
    <property type="entry name" value="RHOD"/>
    <property type="match status" value="1"/>
</dbReference>
<organism evidence="2">
    <name type="scientific">marine sediment metagenome</name>
    <dbReference type="NCBI Taxonomy" id="412755"/>
    <lineage>
        <taxon>unclassified sequences</taxon>
        <taxon>metagenomes</taxon>
        <taxon>ecological metagenomes</taxon>
    </lineage>
</organism>
<dbReference type="CDD" id="cd00158">
    <property type="entry name" value="RHOD"/>
    <property type="match status" value="1"/>
</dbReference>
<evidence type="ECO:0000313" key="2">
    <source>
        <dbReference type="EMBL" id="GAI90031.1"/>
    </source>
</evidence>
<dbReference type="Gene3D" id="3.40.250.10">
    <property type="entry name" value="Rhodanese-like domain"/>
    <property type="match status" value="1"/>
</dbReference>
<name>X1TFB0_9ZZZZ</name>
<dbReference type="PANTHER" id="PTHR43031">
    <property type="entry name" value="FAD-DEPENDENT OXIDOREDUCTASE"/>
    <property type="match status" value="1"/>
</dbReference>
<feature type="domain" description="Rhodanese" evidence="1">
    <location>
        <begin position="33"/>
        <end position="122"/>
    </location>
</feature>
<comment type="caution">
    <text evidence="2">The sequence shown here is derived from an EMBL/GenBank/DDBJ whole genome shotgun (WGS) entry which is preliminary data.</text>
</comment>
<dbReference type="PANTHER" id="PTHR43031:SF1">
    <property type="entry name" value="PYRIDINE NUCLEOTIDE-DISULPHIDE OXIDOREDUCTASE"/>
    <property type="match status" value="1"/>
</dbReference>
<dbReference type="AlphaFoldDB" id="X1TFB0"/>
<feature type="non-terminal residue" evidence="2">
    <location>
        <position position="1"/>
    </location>
</feature>
<protein>
    <recommendedName>
        <fullName evidence="1">Rhodanese domain-containing protein</fullName>
    </recommendedName>
</protein>
<dbReference type="SUPFAM" id="SSF52821">
    <property type="entry name" value="Rhodanese/Cell cycle control phosphatase"/>
    <property type="match status" value="1"/>
</dbReference>
<dbReference type="InterPro" id="IPR036873">
    <property type="entry name" value="Rhodanese-like_dom_sf"/>
</dbReference>
<dbReference type="InterPro" id="IPR050229">
    <property type="entry name" value="GlpE_sulfurtransferase"/>
</dbReference>
<accession>X1TFB0</accession>
<dbReference type="EMBL" id="BARW01022938">
    <property type="protein sequence ID" value="GAI90031.1"/>
    <property type="molecule type" value="Genomic_DNA"/>
</dbReference>
<sequence>EGSYTNAKAIQACATEASYKNITPEELQALIESQAEFMLVDVREGSRLGNIEYEPNMAIPFSHLPGYIDDISQEPMVVLFCQSGRTSTMAAQMLAEDYSLTNIYNLSGGLLAWQQMHSSMVK</sequence>
<dbReference type="Pfam" id="PF00581">
    <property type="entry name" value="Rhodanese"/>
    <property type="match status" value="1"/>
</dbReference>
<evidence type="ECO:0000259" key="1">
    <source>
        <dbReference type="PROSITE" id="PS50206"/>
    </source>
</evidence>
<proteinExistence type="predicted"/>